<evidence type="ECO:0000313" key="3">
    <source>
        <dbReference type="EMBL" id="TFD01967.1"/>
    </source>
</evidence>
<name>A0ABY2JDJ9_9MICO</name>
<reference evidence="3 4" key="1">
    <citation type="submission" date="2019-03" db="EMBL/GenBank/DDBJ databases">
        <title>Genomics of glacier-inhabiting Cryobacterium strains.</title>
        <authorList>
            <person name="Liu Q."/>
            <person name="Xin Y.-H."/>
        </authorList>
    </citation>
    <scope>NUCLEOTIDE SEQUENCE [LARGE SCALE GENOMIC DNA]</scope>
    <source>
        <strain evidence="3 4">TMT4-23</strain>
    </source>
</reference>
<feature type="region of interest" description="Disordered" evidence="1">
    <location>
        <begin position="296"/>
        <end position="322"/>
    </location>
</feature>
<evidence type="ECO:0000256" key="1">
    <source>
        <dbReference type="SAM" id="MobiDB-lite"/>
    </source>
</evidence>
<dbReference type="InterPro" id="IPR036291">
    <property type="entry name" value="NAD(P)-bd_dom_sf"/>
</dbReference>
<sequence>MRVAITGGTGFVGIHLAERFPASDVSIVSRRSGTPVDDVDALTRAFEGCEVVAHCAGINREIGEQTFNRVHVQGTAAVIEAARRAGVRKIVMLSFLRARPGSGSPYHESKWAAEEMIRSSGLAYTILKAGMIYGLGDHLVDHLSRTIQTIPIFASVGLREKSISPVPVGELVDVLVAALDTRLTDQTVAVRGGETLLLSEAARRVARVLNRRLVIVRLPVAFHYVLAQFTEWTMTVPLLAKAQARMLAEGVTDAALPAAELPDDLRPHLAFNDAQIRDALPDSDGFSWSDLRISGSRSRRRGQLHERGSGQEPAGRSEGRDA</sequence>
<accession>A0ABY2JDJ9</accession>
<organism evidence="3 4">
    <name type="scientific">Cryobacterium breve</name>
    <dbReference type="NCBI Taxonomy" id="1259258"/>
    <lineage>
        <taxon>Bacteria</taxon>
        <taxon>Bacillati</taxon>
        <taxon>Actinomycetota</taxon>
        <taxon>Actinomycetes</taxon>
        <taxon>Micrococcales</taxon>
        <taxon>Microbacteriaceae</taxon>
        <taxon>Cryobacterium</taxon>
    </lineage>
</organism>
<protein>
    <submittedName>
        <fullName evidence="3">NAD-dependent epimerase/dehydratase family protein</fullName>
    </submittedName>
</protein>
<dbReference type="RefSeq" id="WP_134361749.1">
    <property type="nucleotide sequence ID" value="NZ_SOGJ01000003.1"/>
</dbReference>
<dbReference type="EMBL" id="SOGJ01000003">
    <property type="protein sequence ID" value="TFD01967.1"/>
    <property type="molecule type" value="Genomic_DNA"/>
</dbReference>
<gene>
    <name evidence="3" type="ORF">E3O65_00225</name>
</gene>
<dbReference type="Proteomes" id="UP000298355">
    <property type="component" value="Unassembled WGS sequence"/>
</dbReference>
<feature type="domain" description="NAD(P)-binding" evidence="2">
    <location>
        <begin position="36"/>
        <end position="132"/>
    </location>
</feature>
<dbReference type="InterPro" id="IPR051207">
    <property type="entry name" value="ComplexI_NDUFA9_subunit"/>
</dbReference>
<dbReference type="Pfam" id="PF13460">
    <property type="entry name" value="NAD_binding_10"/>
    <property type="match status" value="1"/>
</dbReference>
<evidence type="ECO:0000313" key="4">
    <source>
        <dbReference type="Proteomes" id="UP000298355"/>
    </source>
</evidence>
<evidence type="ECO:0000259" key="2">
    <source>
        <dbReference type="Pfam" id="PF13460"/>
    </source>
</evidence>
<dbReference type="InterPro" id="IPR016040">
    <property type="entry name" value="NAD(P)-bd_dom"/>
</dbReference>
<dbReference type="PANTHER" id="PTHR12126">
    <property type="entry name" value="NADH-UBIQUINONE OXIDOREDUCTASE 39 KDA SUBUNIT-RELATED"/>
    <property type="match status" value="1"/>
</dbReference>
<dbReference type="SUPFAM" id="SSF51735">
    <property type="entry name" value="NAD(P)-binding Rossmann-fold domains"/>
    <property type="match status" value="1"/>
</dbReference>
<feature type="compositionally biased region" description="Basic and acidic residues" evidence="1">
    <location>
        <begin position="303"/>
        <end position="322"/>
    </location>
</feature>
<dbReference type="PANTHER" id="PTHR12126:SF11">
    <property type="entry name" value="NADH DEHYDROGENASE [UBIQUINONE] 1 ALPHA SUBCOMPLEX SUBUNIT 9, MITOCHONDRIAL"/>
    <property type="match status" value="1"/>
</dbReference>
<comment type="caution">
    <text evidence="3">The sequence shown here is derived from an EMBL/GenBank/DDBJ whole genome shotgun (WGS) entry which is preliminary data.</text>
</comment>
<keyword evidence="4" id="KW-1185">Reference proteome</keyword>
<proteinExistence type="predicted"/>
<dbReference type="Gene3D" id="3.40.50.720">
    <property type="entry name" value="NAD(P)-binding Rossmann-like Domain"/>
    <property type="match status" value="1"/>
</dbReference>